<evidence type="ECO:0000313" key="1">
    <source>
        <dbReference type="EMBL" id="AUI74623.1"/>
    </source>
</evidence>
<protein>
    <submittedName>
        <fullName evidence="1">Capsid protein</fullName>
    </submittedName>
</protein>
<dbReference type="AlphaFoldDB" id="A0AAU8XUZ7"/>
<organism evidence="1 2">
    <name type="scientific">Lactobacillus helveticus</name>
    <name type="common">Lactobacillus suntoryeus</name>
    <dbReference type="NCBI Taxonomy" id="1587"/>
    <lineage>
        <taxon>Bacteria</taxon>
        <taxon>Bacillati</taxon>
        <taxon>Bacillota</taxon>
        <taxon>Bacilli</taxon>
        <taxon>Lactobacillales</taxon>
        <taxon>Lactobacillaceae</taxon>
        <taxon>Lactobacillus</taxon>
    </lineage>
</organism>
<sequence>MGVKVHADLSGLNRKLSVEALKRARKLMANDALQAMDKYVPSSTMGENQSGASLRGMTAVATDGSSVMYRAIYAKAQFYGFITNQYGGPFRIHNYTTPGTSRRWDLRLKGNKEDMNHVKEAFVKGLDLNVDK</sequence>
<dbReference type="RefSeq" id="WP_101853921.1">
    <property type="nucleotide sequence ID" value="NZ_CP015496.1"/>
</dbReference>
<accession>A0AAU8XUZ7</accession>
<reference evidence="2" key="1">
    <citation type="submission" date="2016-05" db="EMBL/GenBank/DDBJ databases">
        <title>Genome sequence of Lactobacillus helveticus FAM8105.</title>
        <authorList>
            <person name="Ahrens C."/>
            <person name="Schmid M."/>
        </authorList>
    </citation>
    <scope>NUCLEOTIDE SEQUENCE [LARGE SCALE GENOMIC DNA]</scope>
    <source>
        <strain evidence="2">FAM8105</strain>
    </source>
</reference>
<dbReference type="Pfam" id="PF11114">
    <property type="entry name" value="Minor_capsid_2"/>
    <property type="match status" value="1"/>
</dbReference>
<evidence type="ECO:0000313" key="2">
    <source>
        <dbReference type="Proteomes" id="UP000234562"/>
    </source>
</evidence>
<name>A0AAU8XUZ7_LACHE</name>
<dbReference type="InterPro" id="IPR021080">
    <property type="entry name" value="Minor_capsid_protein"/>
</dbReference>
<dbReference type="Proteomes" id="UP000234562">
    <property type="component" value="Chromosome"/>
</dbReference>
<dbReference type="EMBL" id="CP015496">
    <property type="protein sequence ID" value="AUI74623.1"/>
    <property type="molecule type" value="Genomic_DNA"/>
</dbReference>
<gene>
    <name evidence="1" type="ORF">Lh8105_07505</name>
</gene>
<proteinExistence type="predicted"/>